<keyword evidence="7 18" id="KW-0679">Respiratory chain</keyword>
<protein>
    <recommendedName>
        <fullName evidence="5 18">NADH-ubiquinone oxidoreductase chain 2</fullName>
        <ecNumber evidence="4 18">7.1.1.2</ecNumber>
    </recommendedName>
</protein>
<dbReference type="GO" id="GO:0005743">
    <property type="term" value="C:mitochondrial inner membrane"/>
    <property type="evidence" value="ECO:0007669"/>
    <property type="project" value="UniProtKB-SubCell"/>
</dbReference>
<name>A0A0U1WNQ2_9NEOP</name>
<evidence type="ECO:0000256" key="17">
    <source>
        <dbReference type="ARBA" id="ARBA00049551"/>
    </source>
</evidence>
<evidence type="ECO:0000256" key="15">
    <source>
        <dbReference type="ARBA" id="ARBA00023128"/>
    </source>
</evidence>
<proteinExistence type="inferred from homology"/>
<dbReference type="GeneID" id="20004817"/>
<feature type="transmembrane region" description="Helical" evidence="18">
    <location>
        <begin position="239"/>
        <end position="258"/>
    </location>
</feature>
<feature type="transmembrane region" description="Helical" evidence="18">
    <location>
        <begin position="136"/>
        <end position="162"/>
    </location>
</feature>
<dbReference type="PRINTS" id="PR01436">
    <property type="entry name" value="NADHDHGNASE2"/>
</dbReference>
<dbReference type="PANTHER" id="PTHR46552">
    <property type="entry name" value="NADH-UBIQUINONE OXIDOREDUCTASE CHAIN 2"/>
    <property type="match status" value="1"/>
</dbReference>
<dbReference type="PANTHER" id="PTHR46552:SF1">
    <property type="entry name" value="NADH-UBIQUINONE OXIDOREDUCTASE CHAIN 2"/>
    <property type="match status" value="1"/>
</dbReference>
<feature type="transmembrane region" description="Helical" evidence="18">
    <location>
        <begin position="273"/>
        <end position="295"/>
    </location>
</feature>
<evidence type="ECO:0000256" key="13">
    <source>
        <dbReference type="ARBA" id="ARBA00023027"/>
    </source>
</evidence>
<comment type="similarity">
    <text evidence="3 18">Belongs to the complex I subunit 2 family.</text>
</comment>
<evidence type="ECO:0000256" key="11">
    <source>
        <dbReference type="ARBA" id="ARBA00022982"/>
    </source>
</evidence>
<evidence type="ECO:0000256" key="9">
    <source>
        <dbReference type="ARBA" id="ARBA00022792"/>
    </source>
</evidence>
<evidence type="ECO:0000256" key="1">
    <source>
        <dbReference type="ARBA" id="ARBA00003257"/>
    </source>
</evidence>
<feature type="domain" description="NADH:quinone oxidoreductase/Mrp antiporter transmembrane" evidence="19">
    <location>
        <begin position="24"/>
        <end position="286"/>
    </location>
</feature>
<comment type="function">
    <text evidence="18">Core subunit of the mitochondrial membrane respiratory chain NADH dehydrogenase (Complex I) which catalyzes electron transfer from NADH through the respiratory chain, using ubiquinone as an electron acceptor. Essential for the catalytic activity and assembly of complex I.</text>
</comment>
<reference evidence="20" key="1">
    <citation type="journal article" date="2014" name="Mitochondrial DNA">
        <title>The complete mitochondrial genome of a fishfly, Dysmicohermes ingens (Chandler) (Megaloptera: Corydalidae: Chauliodinae).</title>
        <authorList>
            <person name="Wang Y."/>
            <person name="Liu X."/>
            <person name="Yang D."/>
        </authorList>
    </citation>
    <scope>NUCLEOTIDE SEQUENCE</scope>
</reference>
<keyword evidence="14 18" id="KW-0830">Ubiquinone</keyword>
<comment type="catalytic activity">
    <reaction evidence="17 18">
        <text>a ubiquinone + NADH + 5 H(+)(in) = a ubiquinol + NAD(+) + 4 H(+)(out)</text>
        <dbReference type="Rhea" id="RHEA:29091"/>
        <dbReference type="Rhea" id="RHEA-COMP:9565"/>
        <dbReference type="Rhea" id="RHEA-COMP:9566"/>
        <dbReference type="ChEBI" id="CHEBI:15378"/>
        <dbReference type="ChEBI" id="CHEBI:16389"/>
        <dbReference type="ChEBI" id="CHEBI:17976"/>
        <dbReference type="ChEBI" id="CHEBI:57540"/>
        <dbReference type="ChEBI" id="CHEBI:57945"/>
        <dbReference type="EC" id="7.1.1.2"/>
    </reaction>
</comment>
<dbReference type="GO" id="GO:0006120">
    <property type="term" value="P:mitochondrial electron transport, NADH to ubiquinone"/>
    <property type="evidence" value="ECO:0007669"/>
    <property type="project" value="InterPro"/>
</dbReference>
<evidence type="ECO:0000256" key="2">
    <source>
        <dbReference type="ARBA" id="ARBA00004448"/>
    </source>
</evidence>
<sequence length="340" mass="39016">MFMNLSKTMFLISLISGTFIAISANSWLGAWMGLEINLLAFIPLLINPNNLLSNEAALKYFLTQALASSILLFAVIISFFYSASISLTENYSINLILINSSLLLKMGAAPFHFWFPSVMKSLDWWNCLILMTWQKIAPLVLISYSLHIKLIIGVIILSLLFGSLGGLNQTNLRSLMAFSSINHLGWILSSMIVSDNLWYTYFMFYMFLSITVVLSFNNFQIYHMSQIYSLMNFNPLMKFILFTNLLSLGGLPPFLGFLPKLMVIQMISETKMLFLIFFMVITTLITLFFYIRITYSAFMLMYPLPKWISTNFQSNMFIMLILNSFSIMGLLIFSLIYSIY</sequence>
<feature type="transmembrane region" description="Helical" evidence="18">
    <location>
        <begin position="93"/>
        <end position="116"/>
    </location>
</feature>
<evidence type="ECO:0000256" key="6">
    <source>
        <dbReference type="ARBA" id="ARBA00022448"/>
    </source>
</evidence>
<geneLocation type="mitochondrion" evidence="20"/>
<keyword evidence="16 18" id="KW-0472">Membrane</keyword>
<evidence type="ECO:0000256" key="8">
    <source>
        <dbReference type="ARBA" id="ARBA00022692"/>
    </source>
</evidence>
<dbReference type="EMBL" id="KJ806318">
    <property type="protein sequence ID" value="AIG24330.1"/>
    <property type="molecule type" value="Genomic_DNA"/>
</dbReference>
<evidence type="ECO:0000256" key="5">
    <source>
        <dbReference type="ARBA" id="ARBA00021008"/>
    </source>
</evidence>
<comment type="function">
    <text evidence="1">Core subunit of the mitochondrial membrane respiratory chain NADH dehydrogenase (Complex I) that is believed to belong to the minimal assembly required for catalysis. Complex I functions in the transfer of electrons from NADH to the respiratory chain. The immediate electron acceptor for the enzyme is believed to be ubiquinone.</text>
</comment>
<evidence type="ECO:0000259" key="19">
    <source>
        <dbReference type="Pfam" id="PF00361"/>
    </source>
</evidence>
<evidence type="ECO:0000256" key="4">
    <source>
        <dbReference type="ARBA" id="ARBA00012944"/>
    </source>
</evidence>
<evidence type="ECO:0000313" key="20">
    <source>
        <dbReference type="EMBL" id="AIG24330.1"/>
    </source>
</evidence>
<comment type="subcellular location">
    <subcellularLocation>
        <location evidence="2 18">Mitochondrion inner membrane</location>
        <topology evidence="2 18">Multi-pass membrane protein</topology>
    </subcellularLocation>
</comment>
<feature type="transmembrane region" description="Helical" evidence="18">
    <location>
        <begin position="316"/>
        <end position="339"/>
    </location>
</feature>
<dbReference type="InterPro" id="IPR050175">
    <property type="entry name" value="Complex_I_Subunit_2"/>
</dbReference>
<feature type="transmembrane region" description="Helical" evidence="18">
    <location>
        <begin position="60"/>
        <end position="81"/>
    </location>
</feature>
<dbReference type="InterPro" id="IPR001750">
    <property type="entry name" value="ND/Mrp_TM"/>
</dbReference>
<evidence type="ECO:0000256" key="10">
    <source>
        <dbReference type="ARBA" id="ARBA00022967"/>
    </source>
</evidence>
<keyword evidence="8 18" id="KW-0812">Transmembrane</keyword>
<evidence type="ECO:0000256" key="18">
    <source>
        <dbReference type="RuleBase" id="RU003403"/>
    </source>
</evidence>
<keyword evidence="11 18" id="KW-0249">Electron transport</keyword>
<organism evidence="20">
    <name type="scientific">Dysmicohermes ingens</name>
    <dbReference type="NCBI Taxonomy" id="1518963"/>
    <lineage>
        <taxon>Eukaryota</taxon>
        <taxon>Metazoa</taxon>
        <taxon>Ecdysozoa</taxon>
        <taxon>Arthropoda</taxon>
        <taxon>Hexapoda</taxon>
        <taxon>Insecta</taxon>
        <taxon>Pterygota</taxon>
        <taxon>Neoptera</taxon>
        <taxon>Endopterygota</taxon>
        <taxon>Megaloptera</taxon>
        <taxon>Corydalidae</taxon>
        <taxon>Chauliodinae</taxon>
        <taxon>Dysmicohermes</taxon>
    </lineage>
</organism>
<gene>
    <name evidence="20" type="primary">ND2</name>
</gene>
<keyword evidence="12 18" id="KW-1133">Transmembrane helix</keyword>
<dbReference type="AlphaFoldDB" id="A0A0U1WNQ2"/>
<dbReference type="CTD" id="4536"/>
<evidence type="ECO:0000256" key="16">
    <source>
        <dbReference type="ARBA" id="ARBA00023136"/>
    </source>
</evidence>
<keyword evidence="15 18" id="KW-0496">Mitochondrion</keyword>
<keyword evidence="6" id="KW-0813">Transport</keyword>
<keyword evidence="9 18" id="KW-0999">Mitochondrion inner membrane</keyword>
<evidence type="ECO:0000256" key="12">
    <source>
        <dbReference type="ARBA" id="ARBA00022989"/>
    </source>
</evidence>
<evidence type="ECO:0000256" key="14">
    <source>
        <dbReference type="ARBA" id="ARBA00023075"/>
    </source>
</evidence>
<evidence type="ECO:0000256" key="3">
    <source>
        <dbReference type="ARBA" id="ARBA00007012"/>
    </source>
</evidence>
<dbReference type="Pfam" id="PF00361">
    <property type="entry name" value="Proton_antipo_M"/>
    <property type="match status" value="1"/>
</dbReference>
<dbReference type="EC" id="7.1.1.2" evidence="4 18"/>
<keyword evidence="13 18" id="KW-0520">NAD</keyword>
<accession>A0A0U1WNQ2</accession>
<feature type="transmembrane region" description="Helical" evidence="18">
    <location>
        <begin position="198"/>
        <end position="219"/>
    </location>
</feature>
<dbReference type="RefSeq" id="YP_009050541.1">
    <property type="nucleotide sequence ID" value="NC_024657.1"/>
</dbReference>
<dbReference type="GO" id="GO:0008137">
    <property type="term" value="F:NADH dehydrogenase (ubiquinone) activity"/>
    <property type="evidence" value="ECO:0007669"/>
    <property type="project" value="UniProtKB-EC"/>
</dbReference>
<dbReference type="InterPro" id="IPR003917">
    <property type="entry name" value="NADH_UbQ_OxRdtase_chain2"/>
</dbReference>
<keyword evidence="10 18" id="KW-1278">Translocase</keyword>
<evidence type="ECO:0000256" key="7">
    <source>
        <dbReference type="ARBA" id="ARBA00022660"/>
    </source>
</evidence>